<name>A0AA86SX06_9FABA</name>
<accession>A0AA86SX06</accession>
<sequence>MRWQSQRHMLLLKNSLNLSIPCLGSLVVRACGYCCLLRLCLLLGLVINELPNGQHSRALLSLEDGHNVR</sequence>
<evidence type="ECO:0000313" key="1">
    <source>
        <dbReference type="EMBL" id="CAJ1969431.1"/>
    </source>
</evidence>
<organism evidence="1 2">
    <name type="scientific">Sphenostylis stenocarpa</name>
    <dbReference type="NCBI Taxonomy" id="92480"/>
    <lineage>
        <taxon>Eukaryota</taxon>
        <taxon>Viridiplantae</taxon>
        <taxon>Streptophyta</taxon>
        <taxon>Embryophyta</taxon>
        <taxon>Tracheophyta</taxon>
        <taxon>Spermatophyta</taxon>
        <taxon>Magnoliopsida</taxon>
        <taxon>eudicotyledons</taxon>
        <taxon>Gunneridae</taxon>
        <taxon>Pentapetalae</taxon>
        <taxon>rosids</taxon>
        <taxon>fabids</taxon>
        <taxon>Fabales</taxon>
        <taxon>Fabaceae</taxon>
        <taxon>Papilionoideae</taxon>
        <taxon>50 kb inversion clade</taxon>
        <taxon>NPAAA clade</taxon>
        <taxon>indigoferoid/millettioid clade</taxon>
        <taxon>Phaseoleae</taxon>
        <taxon>Sphenostylis</taxon>
    </lineage>
</organism>
<dbReference type="AlphaFoldDB" id="A0AA86SX06"/>
<protein>
    <submittedName>
        <fullName evidence="1">Uncharacterized protein</fullName>
    </submittedName>
</protein>
<dbReference type="Gramene" id="rna-AYBTSS11_LOCUS22256">
    <property type="protein sequence ID" value="CAJ1969431.1"/>
    <property type="gene ID" value="gene-AYBTSS11_LOCUS22256"/>
</dbReference>
<dbReference type="Proteomes" id="UP001189624">
    <property type="component" value="Chromosome 7"/>
</dbReference>
<reference evidence="1" key="1">
    <citation type="submission" date="2023-10" db="EMBL/GenBank/DDBJ databases">
        <authorList>
            <person name="Domelevo Entfellner J.-B."/>
        </authorList>
    </citation>
    <scope>NUCLEOTIDE SEQUENCE</scope>
</reference>
<evidence type="ECO:0000313" key="2">
    <source>
        <dbReference type="Proteomes" id="UP001189624"/>
    </source>
</evidence>
<dbReference type="EMBL" id="OY731404">
    <property type="protein sequence ID" value="CAJ1969431.1"/>
    <property type="molecule type" value="Genomic_DNA"/>
</dbReference>
<keyword evidence="2" id="KW-1185">Reference proteome</keyword>
<gene>
    <name evidence="1" type="ORF">AYBTSS11_LOCUS22256</name>
</gene>
<proteinExistence type="predicted"/>